<dbReference type="EMBL" id="JBJHZX010000003">
    <property type="protein sequence ID" value="MFL0194636.1"/>
    <property type="molecule type" value="Genomic_DNA"/>
</dbReference>
<comment type="caution">
    <text evidence="1">The sequence shown here is derived from an EMBL/GenBank/DDBJ whole genome shotgun (WGS) entry which is preliminary data.</text>
</comment>
<keyword evidence="2" id="KW-1185">Reference proteome</keyword>
<reference evidence="1 2" key="1">
    <citation type="submission" date="2024-11" db="EMBL/GenBank/DDBJ databases">
        <authorList>
            <person name="Heng Y.C."/>
            <person name="Lim A.C.H."/>
            <person name="Lee J.K.Y."/>
            <person name="Kittelmann S."/>
        </authorList>
    </citation>
    <scope>NUCLEOTIDE SEQUENCE [LARGE SCALE GENOMIC DNA]</scope>
    <source>
        <strain evidence="1 2">WILCCON 0269</strain>
    </source>
</reference>
<gene>
    <name evidence="1" type="ORF">ACJDU8_03480</name>
</gene>
<accession>A0ABW8SFV3</accession>
<protein>
    <submittedName>
        <fullName evidence="1">Uncharacterized protein</fullName>
    </submittedName>
</protein>
<sequence>MRDPNRIKPFLGKIEGLWLKYPDLRFGQLISIIASEMGTRDIFFPEEPQWLEAVQKVIDKSNKRENQ</sequence>
<evidence type="ECO:0000313" key="2">
    <source>
        <dbReference type="Proteomes" id="UP001623660"/>
    </source>
</evidence>
<evidence type="ECO:0000313" key="1">
    <source>
        <dbReference type="EMBL" id="MFL0194636.1"/>
    </source>
</evidence>
<organism evidence="1 2">
    <name type="scientific">Candidatus Clostridium eludens</name>
    <dbReference type="NCBI Taxonomy" id="3381663"/>
    <lineage>
        <taxon>Bacteria</taxon>
        <taxon>Bacillati</taxon>
        <taxon>Bacillota</taxon>
        <taxon>Clostridia</taxon>
        <taxon>Eubacteriales</taxon>
        <taxon>Clostridiaceae</taxon>
        <taxon>Clostridium</taxon>
    </lineage>
</organism>
<dbReference type="Proteomes" id="UP001623660">
    <property type="component" value="Unassembled WGS sequence"/>
</dbReference>
<proteinExistence type="predicted"/>
<name>A0ABW8SFV3_9CLOT</name>
<dbReference type="RefSeq" id="WP_406790758.1">
    <property type="nucleotide sequence ID" value="NZ_JBJHZX010000003.1"/>
</dbReference>